<gene>
    <name evidence="1" type="ORF">D9Q81_04185</name>
</gene>
<sequence>MGSGCLGKPIVLIVGLPGSGKDEASKALEEALGYKIIRMSDLLIEEVERRGLRKTRESLRSVGIELRRERGASVIAKLAIETIKRSPPPRCYVVNGIRNIEEIDEFKKEFGEDVITIAILSSKWLRFIRTSLRKREGFDRGSYEEFLREDREEIETFHLGDALAYADHFLLNDGCLEEFKWKLLSLVTG</sequence>
<dbReference type="Gene3D" id="3.40.50.300">
    <property type="entry name" value="P-loop containing nucleotide triphosphate hydrolases"/>
    <property type="match status" value="1"/>
</dbReference>
<evidence type="ECO:0008006" key="3">
    <source>
        <dbReference type="Google" id="ProtNLM"/>
    </source>
</evidence>
<accession>A0A429G5A6</accession>
<comment type="caution">
    <text evidence="1">The sequence shown here is derived from an EMBL/GenBank/DDBJ whole genome shotgun (WGS) entry which is preliminary data.</text>
</comment>
<evidence type="ECO:0000313" key="2">
    <source>
        <dbReference type="Proteomes" id="UP000278149"/>
    </source>
</evidence>
<dbReference type="AlphaFoldDB" id="A0A429G5A6"/>
<dbReference type="RefSeq" id="WP_012308734.1">
    <property type="nucleotide sequence ID" value="NZ_RCOR01000022.1"/>
</dbReference>
<organism evidence="1 2">
    <name type="scientific">Candidatus Korarchaeum cryptofilum</name>
    <dbReference type="NCBI Taxonomy" id="498846"/>
    <lineage>
        <taxon>Archaea</taxon>
        <taxon>Thermoproteota</taxon>
        <taxon>Candidatus Korarchaeia</taxon>
        <taxon>Candidatus Korarchaeales</taxon>
        <taxon>Candidatus Korarchaeaceae</taxon>
        <taxon>Candidatus Korarchaeum</taxon>
    </lineage>
</organism>
<dbReference type="InterPro" id="IPR027417">
    <property type="entry name" value="P-loop_NTPase"/>
</dbReference>
<name>A0A429G5A6_9CREN</name>
<dbReference type="Proteomes" id="UP000278149">
    <property type="component" value="Unassembled WGS sequence"/>
</dbReference>
<dbReference type="EMBL" id="RCOR01000022">
    <property type="protein sequence ID" value="RSN69000.1"/>
    <property type="molecule type" value="Genomic_DNA"/>
</dbReference>
<reference evidence="1 2" key="1">
    <citation type="submission" date="2018-10" db="EMBL/GenBank/DDBJ databases">
        <title>Co-occurring genomic capacity for anaerobic methane metabolism and dissimilatory sulfite reduction discovered in the Korarchaeota.</title>
        <authorList>
            <person name="Mckay L.J."/>
            <person name="Dlakic M."/>
            <person name="Fields M.W."/>
            <person name="Delmont T.O."/>
            <person name="Eren A.M."/>
            <person name="Jay Z.J."/>
            <person name="Klingelsmith K.B."/>
            <person name="Rusch D.B."/>
            <person name="Inskeep W.P."/>
        </authorList>
    </citation>
    <scope>NUCLEOTIDE SEQUENCE [LARGE SCALE GENOMIC DNA]</scope>
    <source>
        <strain evidence="1 2">WS</strain>
    </source>
</reference>
<evidence type="ECO:0000313" key="1">
    <source>
        <dbReference type="EMBL" id="RSN69000.1"/>
    </source>
</evidence>
<dbReference type="OMA" id="IGITGMP"/>
<dbReference type="GeneID" id="6093366"/>
<dbReference type="PANTHER" id="PTHR41930">
    <property type="entry name" value="UPF0200 PROTEIN MJ1399"/>
    <property type="match status" value="1"/>
</dbReference>
<dbReference type="Pfam" id="PF13207">
    <property type="entry name" value="AAA_17"/>
    <property type="match status" value="1"/>
</dbReference>
<dbReference type="SUPFAM" id="SSF52540">
    <property type="entry name" value="P-loop containing nucleoside triphosphate hydrolases"/>
    <property type="match status" value="1"/>
</dbReference>
<dbReference type="PANTHER" id="PTHR41930:SF1">
    <property type="entry name" value="DEPHOSPHO-COA KINASE"/>
    <property type="match status" value="1"/>
</dbReference>
<protein>
    <recommendedName>
        <fullName evidence="3">Dephospho-CoA kinase</fullName>
    </recommendedName>
</protein>
<proteinExistence type="predicted"/>